<dbReference type="PANTHER" id="PTHR10342:SF264">
    <property type="entry name" value="MIP05773P-RELATED"/>
    <property type="match status" value="1"/>
</dbReference>
<dbReference type="InterPro" id="IPR017850">
    <property type="entry name" value="Alkaline_phosphatase_core_sf"/>
</dbReference>
<dbReference type="CDD" id="cd16029">
    <property type="entry name" value="4-S"/>
    <property type="match status" value="2"/>
</dbReference>
<reference evidence="8 9" key="1">
    <citation type="submission" date="2014-07" db="EMBL/GenBank/DDBJ databases">
        <title>Genomic and transcriptomic analysis on Apis cerana provide comprehensive insights into honey bee biology.</title>
        <authorList>
            <person name="Diao Q."/>
            <person name="Sun L."/>
            <person name="Zheng H."/>
            <person name="Zheng H."/>
            <person name="Xu S."/>
            <person name="Wang S."/>
            <person name="Zeng Z."/>
            <person name="Hu F."/>
            <person name="Su S."/>
            <person name="Wu J."/>
        </authorList>
    </citation>
    <scope>NUCLEOTIDE SEQUENCE [LARGE SCALE GENOMIC DNA]</scope>
    <source>
        <tissue evidence="8">Pupae without intestine</tissue>
    </source>
</reference>
<dbReference type="AlphaFoldDB" id="A0A2A3E3Z8"/>
<dbReference type="EMBL" id="KZ288387">
    <property type="protein sequence ID" value="PBC26435.1"/>
    <property type="molecule type" value="Genomic_DNA"/>
</dbReference>
<dbReference type="PROSITE" id="PS00523">
    <property type="entry name" value="SULFATASE_1"/>
    <property type="match status" value="1"/>
</dbReference>
<keyword evidence="4" id="KW-0378">Hydrolase</keyword>
<evidence type="ECO:0000256" key="1">
    <source>
        <dbReference type="ARBA" id="ARBA00001913"/>
    </source>
</evidence>
<dbReference type="Gene3D" id="3.40.720.10">
    <property type="entry name" value="Alkaline Phosphatase, subunit A"/>
    <property type="match status" value="2"/>
</dbReference>
<dbReference type="SUPFAM" id="SSF53649">
    <property type="entry name" value="Alkaline phosphatase-like"/>
    <property type="match status" value="2"/>
</dbReference>
<evidence type="ECO:0000313" key="9">
    <source>
        <dbReference type="Proteomes" id="UP000242457"/>
    </source>
</evidence>
<comment type="similarity">
    <text evidence="2">Belongs to the sulfatase family.</text>
</comment>
<dbReference type="InterPro" id="IPR047115">
    <property type="entry name" value="ARSB"/>
</dbReference>
<accession>A0A2A3E3Z8</accession>
<dbReference type="Gene3D" id="3.30.1120.10">
    <property type="match status" value="2"/>
</dbReference>
<keyword evidence="9" id="KW-1185">Reference proteome</keyword>
<dbReference type="Proteomes" id="UP000242457">
    <property type="component" value="Unassembled WGS sequence"/>
</dbReference>
<dbReference type="GO" id="GO:0046872">
    <property type="term" value="F:metal ion binding"/>
    <property type="evidence" value="ECO:0007669"/>
    <property type="project" value="UniProtKB-KW"/>
</dbReference>
<comment type="cofactor">
    <cofactor evidence="1">
        <name>Ca(2+)</name>
        <dbReference type="ChEBI" id="CHEBI:29108"/>
    </cofactor>
</comment>
<dbReference type="InterPro" id="IPR000917">
    <property type="entry name" value="Sulfatase_N"/>
</dbReference>
<evidence type="ECO:0000259" key="7">
    <source>
        <dbReference type="Pfam" id="PF00884"/>
    </source>
</evidence>
<name>A0A2A3E3Z8_APICC</name>
<sequence length="978" mass="112027">MQGDGIRGGEPRGLPLHIKILPEHLRGLGYTTKLIGKWHMGYHTPQYTPLHRGFDTFFGFYNSHITYYDYEYSNQKTVTSPQNMTGYDMHRGDDPAYGIKREYVTDLFTKEAIRIIENHELPRPLYLQISHLAVHAPIEQPEESSNDEIIQIREPNRRKYAKMVSKLDESVGRIVHTLGERGMLRDSLILFLTDNGAASIGRYRNYGSNYPLRGTKYTLYEGGVRGVAALWSSRLEKAARVFKKLIHITDWLPTLYSAAGGDLKDLGEIDGIDQWRVLSEGQGHGREKLLLNIDEVMKTEGAIYSRFKLLRGNGYYDKYYGDSGRTLETPPYTEVVLKSAVSQSITYHLGGPVTQPSTMIQLRREATVQCHPNVSYYFRHSFTYCNVTECLFDIVNDPCETKNIAEAYARIARDLDLYLEQYGRVLMKQIRKPVDWLADPRRRNNTWEPWMNSKAAIYVQNIGTIYGWNDVSFHGANQIPTPNIDALAYNGVILQRHYVLPICTPSRTAFLTGRYPIRTGMQGYPLKAGEPRAIPLNNTLLPEYLRKLGYATHLVGKWHVGYYSDYHTPTRRGFDTFFGYYSGYISYFNHTIKQDNHTGYDLHYDNSKNLSVNYNFEYTTDLITERAENIIKNHDREKPLYLQLSHLAAHSSDAKEVMEVRDEQEMNATLEYIKDYNRRKFAGVVTAMDESVGRVIKALEQSSMLENSIIVFISDNGAQTEGLLENYGSNYPLRGLKFTLFEGGIRGVACVYSRLIQNSSRISNELMHITDWLPTFYSAAGGNLENLEENMDGVDQWDTIVSGRESKRGNVLLNIDEVKDVSSALIGKYKLINGKNIQYSDYYGDNGTSVSYPEYNVSSVLHSIVGSTIFHTTNFTLNIEDVIKLRNKAMVVCNNFTSYPKCVDKCLFDVYNDPCETTDLSDEHPEIVKKLNYFIAEYEKVLLYQTNAPVDPRSYPENFNGTWMPWIQLSPNEIPIFY</sequence>
<protein>
    <submittedName>
        <fullName evidence="8">Arylsulfatase B</fullName>
    </submittedName>
</protein>
<organism evidence="8 9">
    <name type="scientific">Apis cerana cerana</name>
    <name type="common">Oriental honeybee</name>
    <dbReference type="NCBI Taxonomy" id="94128"/>
    <lineage>
        <taxon>Eukaryota</taxon>
        <taxon>Metazoa</taxon>
        <taxon>Ecdysozoa</taxon>
        <taxon>Arthropoda</taxon>
        <taxon>Hexapoda</taxon>
        <taxon>Insecta</taxon>
        <taxon>Pterygota</taxon>
        <taxon>Neoptera</taxon>
        <taxon>Endopterygota</taxon>
        <taxon>Hymenoptera</taxon>
        <taxon>Apocrita</taxon>
        <taxon>Aculeata</taxon>
        <taxon>Apoidea</taxon>
        <taxon>Anthophila</taxon>
        <taxon>Apidae</taxon>
        <taxon>Apis</taxon>
    </lineage>
</organism>
<evidence type="ECO:0000313" key="8">
    <source>
        <dbReference type="EMBL" id="PBC26435.1"/>
    </source>
</evidence>
<feature type="domain" description="Sulfatase N-terminal" evidence="7">
    <location>
        <begin position="12"/>
        <end position="260"/>
    </location>
</feature>
<dbReference type="Pfam" id="PF00884">
    <property type="entry name" value="Sulfatase"/>
    <property type="match status" value="2"/>
</dbReference>
<feature type="domain" description="Sulfatase N-terminal" evidence="7">
    <location>
        <begin position="467"/>
        <end position="781"/>
    </location>
</feature>
<dbReference type="OrthoDB" id="103349at2759"/>
<dbReference type="STRING" id="94128.A0A2A3E3Z8"/>
<dbReference type="GO" id="GO:0008484">
    <property type="term" value="F:sulfuric ester hydrolase activity"/>
    <property type="evidence" value="ECO:0007669"/>
    <property type="project" value="InterPro"/>
</dbReference>
<evidence type="ECO:0000256" key="5">
    <source>
        <dbReference type="ARBA" id="ARBA00022837"/>
    </source>
</evidence>
<gene>
    <name evidence="8" type="ORF">APICC_01341</name>
</gene>
<dbReference type="PROSITE" id="PS00149">
    <property type="entry name" value="SULFATASE_2"/>
    <property type="match status" value="2"/>
</dbReference>
<keyword evidence="5" id="KW-0106">Calcium</keyword>
<dbReference type="InterPro" id="IPR024607">
    <property type="entry name" value="Sulfatase_CS"/>
</dbReference>
<dbReference type="PANTHER" id="PTHR10342">
    <property type="entry name" value="ARYLSULFATASE"/>
    <property type="match status" value="1"/>
</dbReference>
<evidence type="ECO:0000256" key="3">
    <source>
        <dbReference type="ARBA" id="ARBA00022723"/>
    </source>
</evidence>
<keyword evidence="3" id="KW-0479">Metal-binding</keyword>
<evidence type="ECO:0000256" key="4">
    <source>
        <dbReference type="ARBA" id="ARBA00022801"/>
    </source>
</evidence>
<proteinExistence type="inferred from homology"/>
<evidence type="ECO:0000256" key="6">
    <source>
        <dbReference type="ARBA" id="ARBA00023180"/>
    </source>
</evidence>
<evidence type="ECO:0000256" key="2">
    <source>
        <dbReference type="ARBA" id="ARBA00008779"/>
    </source>
</evidence>
<keyword evidence="6" id="KW-0325">Glycoprotein</keyword>